<dbReference type="KEGG" id="pbv:AR543_06420"/>
<proteinExistence type="predicted"/>
<sequence length="278" mass="32808">MELRQHTLLWVTDLYYEAKGRHYYEEDLFLTSHLRQYFRIILCHPEDTEPFEHTANLIVFRNAGPVAPYQDQYEAFRQRIQAQQLKTYNSLDGHADMNGKSYLLELTAAQYPVIPTIDHLEQLHRLPDSKEYIIKPFDGADSHGVQRVSADHFQQALAACDQRMLIQPYIPFEYEVSFYYIDHEFQYALYAPDPQQRWKMELYDPQPSDFAFAEQFIRWNHISCGIQRVDACRTASGELLLVELEDLNPYLSLLDIPVNYSRRFISRMIQSLEQAIKA</sequence>
<gene>
    <name evidence="1" type="ORF">AR543_06420</name>
</gene>
<reference evidence="2" key="1">
    <citation type="submission" date="2015-10" db="EMBL/GenBank/DDBJ databases">
        <title>Genome of Paenibacillus bovis sp. nov.</title>
        <authorList>
            <person name="Wu Z."/>
            <person name="Gao C."/>
            <person name="Liu Z."/>
            <person name="Zheng H."/>
        </authorList>
    </citation>
    <scope>NUCLEOTIDE SEQUENCE [LARGE SCALE GENOMIC DNA]</scope>
    <source>
        <strain evidence="2">BD3526</strain>
    </source>
</reference>
<evidence type="ECO:0000313" key="2">
    <source>
        <dbReference type="Proteomes" id="UP000078148"/>
    </source>
</evidence>
<evidence type="ECO:0000313" key="1">
    <source>
        <dbReference type="EMBL" id="ANF95667.1"/>
    </source>
</evidence>
<dbReference type="AlphaFoldDB" id="A0A172ZEG7"/>
<protein>
    <recommendedName>
        <fullName evidence="3">ATP-grasp domain-containing protein</fullName>
    </recommendedName>
</protein>
<organism evidence="1 2">
    <name type="scientific">Paenibacillus bovis</name>
    <dbReference type="NCBI Taxonomy" id="1616788"/>
    <lineage>
        <taxon>Bacteria</taxon>
        <taxon>Bacillati</taxon>
        <taxon>Bacillota</taxon>
        <taxon>Bacilli</taxon>
        <taxon>Bacillales</taxon>
        <taxon>Paenibacillaceae</taxon>
        <taxon>Paenibacillus</taxon>
    </lineage>
</organism>
<dbReference type="RefSeq" id="WP_060532808.1">
    <property type="nucleotide sequence ID" value="NZ_CP013023.1"/>
</dbReference>
<dbReference type="SUPFAM" id="SSF56059">
    <property type="entry name" value="Glutathione synthetase ATP-binding domain-like"/>
    <property type="match status" value="1"/>
</dbReference>
<dbReference type="EMBL" id="CP013023">
    <property type="protein sequence ID" value="ANF95667.1"/>
    <property type="molecule type" value="Genomic_DNA"/>
</dbReference>
<evidence type="ECO:0008006" key="3">
    <source>
        <dbReference type="Google" id="ProtNLM"/>
    </source>
</evidence>
<accession>A0A172ZEG7</accession>
<keyword evidence="2" id="KW-1185">Reference proteome</keyword>
<dbReference type="STRING" id="1616788.AR543_06420"/>
<reference evidence="1 2" key="2">
    <citation type="journal article" date="2016" name="Int. J. Syst. Evol. Microbiol.">
        <title>Paenibacillus bovis sp. nov., isolated from raw yak (Bos grunniens) milk.</title>
        <authorList>
            <person name="Gao C."/>
            <person name="Han J."/>
            <person name="Liu Z."/>
            <person name="Xu X."/>
            <person name="Hang F."/>
            <person name="Wu Z."/>
        </authorList>
    </citation>
    <scope>NUCLEOTIDE SEQUENCE [LARGE SCALE GENOMIC DNA]</scope>
    <source>
        <strain evidence="1 2">BD3526</strain>
    </source>
</reference>
<dbReference type="Proteomes" id="UP000078148">
    <property type="component" value="Chromosome"/>
</dbReference>
<dbReference type="OrthoDB" id="4446378at2"/>
<name>A0A172ZEG7_9BACL</name>